<accession>A0ABT2GKU5</accession>
<feature type="domain" description="Amidase" evidence="1">
    <location>
        <begin position="210"/>
        <end position="568"/>
    </location>
</feature>
<dbReference type="Pfam" id="PF01425">
    <property type="entry name" value="Amidase"/>
    <property type="match status" value="1"/>
</dbReference>
<dbReference type="InterPro" id="IPR024507">
    <property type="entry name" value="AtzH-like"/>
</dbReference>
<comment type="caution">
    <text evidence="2">The sequence shown here is derived from an EMBL/GenBank/DDBJ whole genome shotgun (WGS) entry which is preliminary data.</text>
</comment>
<dbReference type="RefSeq" id="WP_259486875.1">
    <property type="nucleotide sequence ID" value="NZ_JANTEZ010000004.1"/>
</dbReference>
<evidence type="ECO:0000259" key="1">
    <source>
        <dbReference type="Pfam" id="PF01425"/>
    </source>
</evidence>
<gene>
    <name evidence="2" type="ORF">NVV95_12575</name>
</gene>
<dbReference type="Proteomes" id="UP001165580">
    <property type="component" value="Unassembled WGS sequence"/>
</dbReference>
<proteinExistence type="predicted"/>
<dbReference type="PANTHER" id="PTHR46310">
    <property type="entry name" value="AMIDASE 1"/>
    <property type="match status" value="1"/>
</dbReference>
<organism evidence="2 3">
    <name type="scientific">Herbiconiux gentiana</name>
    <dbReference type="NCBI Taxonomy" id="2970912"/>
    <lineage>
        <taxon>Bacteria</taxon>
        <taxon>Bacillati</taxon>
        <taxon>Actinomycetota</taxon>
        <taxon>Actinomycetes</taxon>
        <taxon>Micrococcales</taxon>
        <taxon>Microbacteriaceae</taxon>
        <taxon>Herbiconiux</taxon>
    </lineage>
</organism>
<dbReference type="SUPFAM" id="SSF54427">
    <property type="entry name" value="NTF2-like"/>
    <property type="match status" value="1"/>
</dbReference>
<dbReference type="InterPro" id="IPR020556">
    <property type="entry name" value="Amidase_CS"/>
</dbReference>
<dbReference type="InterPro" id="IPR023631">
    <property type="entry name" value="Amidase_dom"/>
</dbReference>
<dbReference type="EMBL" id="JANTEZ010000004">
    <property type="protein sequence ID" value="MCS5715381.1"/>
    <property type="molecule type" value="Genomic_DNA"/>
</dbReference>
<keyword evidence="3" id="KW-1185">Reference proteome</keyword>
<name>A0ABT2GKU5_9MICO</name>
<dbReference type="InterPro" id="IPR032710">
    <property type="entry name" value="NTF2-like_dom_sf"/>
</dbReference>
<dbReference type="InterPro" id="IPR036928">
    <property type="entry name" value="AS_sf"/>
</dbReference>
<protein>
    <submittedName>
        <fullName evidence="2">DUF3225 domain-containing protein</fullName>
    </submittedName>
</protein>
<dbReference type="Gene3D" id="3.10.450.50">
    <property type="match status" value="1"/>
</dbReference>
<dbReference type="PROSITE" id="PS00571">
    <property type="entry name" value="AMIDASES"/>
    <property type="match status" value="1"/>
</dbReference>
<dbReference type="Pfam" id="PF11533">
    <property type="entry name" value="AtzH-like"/>
    <property type="match status" value="1"/>
</dbReference>
<sequence length="576" mass="56522">MAEPVGAGLPADVTSMVGVLPAGELEALVGAFRAYEAALMTNDLEALDGSFAPGGATLRGDANGLLVGHERIAAFRGLRGGVAPRRIVELHVRVVAPDAALIVSVSAFDAGGTGLQTQLWQRSPDGTWTIGAAHVTGAPPALNRSVWRVAGAPLVPPAPVPAATGSSAAVSDSGPLAGASGAGSLAAASGAGSLVGASGAGPLVGSFGARPLDGMTVAVKDLFDVAGYAVGAGNPVFLAEAGRASVDADAVAALRAAGAAVQGIAQTDEFAYSIAGRNTHYGTPPNPAVPGAIPGGSSSGPAAAVALGQASIGLATDTAGSIRVPASYQGLWGLRTTHGAVSTRGLLPLAPSFDTVGWLTRDAPTLRAAAAATLPATEGAATALRAGLVAAPELLEGCAPEVADAFRAFVAGLGGAVVEVELGGLDEVFAAFRTVQGAEAWRADGAWVAAHPGAVGADVAERFEVAAAITPGQELDAREVLRQARQRFDAALDGRVLLLPSASSAAPPLDASAETIAAVRAATLRMTAVAGTGGYPALSAPLLHVPAPGGTAPLGLCLVGPRGSDLALIDLASDLA</sequence>
<evidence type="ECO:0000313" key="2">
    <source>
        <dbReference type="EMBL" id="MCS5715381.1"/>
    </source>
</evidence>
<dbReference type="PANTHER" id="PTHR46310:SF7">
    <property type="entry name" value="AMIDASE 1"/>
    <property type="match status" value="1"/>
</dbReference>
<evidence type="ECO:0000313" key="3">
    <source>
        <dbReference type="Proteomes" id="UP001165580"/>
    </source>
</evidence>
<dbReference type="SUPFAM" id="SSF75304">
    <property type="entry name" value="Amidase signature (AS) enzymes"/>
    <property type="match status" value="1"/>
</dbReference>
<reference evidence="2" key="1">
    <citation type="submission" date="2022-08" db="EMBL/GenBank/DDBJ databases">
        <authorList>
            <person name="Deng Y."/>
            <person name="Han X.-F."/>
            <person name="Zhang Y.-Q."/>
        </authorList>
    </citation>
    <scope>NUCLEOTIDE SEQUENCE</scope>
    <source>
        <strain evidence="2">CPCC 205716</strain>
    </source>
</reference>
<dbReference type="Gene3D" id="3.90.1300.10">
    <property type="entry name" value="Amidase signature (AS) domain"/>
    <property type="match status" value="1"/>
</dbReference>